<protein>
    <submittedName>
        <fullName evidence="2">Uncharacterized protein</fullName>
    </submittedName>
</protein>
<keyword evidence="3" id="KW-1185">Reference proteome</keyword>
<accession>A0A8H4X6N6</accession>
<dbReference type="Proteomes" id="UP000622797">
    <property type="component" value="Unassembled WGS sequence"/>
</dbReference>
<reference evidence="2" key="1">
    <citation type="journal article" date="2020" name="BMC Genomics">
        <title>Correction to: Identification and distribution of gene clusters required for synthesis of sphingolipid metabolism inhibitors in diverse species of the filamentous fungus Fusarium.</title>
        <authorList>
            <person name="Kim H.S."/>
            <person name="Lohmar J.M."/>
            <person name="Busman M."/>
            <person name="Brown D.W."/>
            <person name="Naumann T.A."/>
            <person name="Divon H.H."/>
            <person name="Lysoe E."/>
            <person name="Uhlig S."/>
            <person name="Proctor R.H."/>
        </authorList>
    </citation>
    <scope>NUCLEOTIDE SEQUENCE</scope>
    <source>
        <strain evidence="2">NRRL 20472</strain>
    </source>
</reference>
<sequence>MPDTPPASQLMPPPEGILRTIDDLMGSAQSEAQETAEKRNPSTRKIDCPFRTKAIYEVQLRKRWLFTIQEGHHNHGSRTSADSHGQGKLPLTTPSRCFVNKLDHLQNDSSQGLMRVEECLSITQNQLQNLEAQVEDCALRLQVIEGRRMGGGEMEDAGSCLLASAVL</sequence>
<evidence type="ECO:0000313" key="2">
    <source>
        <dbReference type="EMBL" id="KAF4963094.1"/>
    </source>
</evidence>
<dbReference type="AlphaFoldDB" id="A0A8H4X6N6"/>
<name>A0A8H4X6N6_9HYPO</name>
<gene>
    <name evidence="2" type="ORF">FSARC_8867</name>
</gene>
<keyword evidence="1" id="KW-0175">Coiled coil</keyword>
<dbReference type="GO" id="GO:0010106">
    <property type="term" value="P:cellular response to iron ion starvation"/>
    <property type="evidence" value="ECO:0007669"/>
    <property type="project" value="InterPro"/>
</dbReference>
<reference evidence="2" key="2">
    <citation type="submission" date="2020-05" db="EMBL/GenBank/DDBJ databases">
        <authorList>
            <person name="Kim H.-S."/>
            <person name="Proctor R.H."/>
            <person name="Brown D.W."/>
        </authorList>
    </citation>
    <scope>NUCLEOTIDE SEQUENCE</scope>
    <source>
        <strain evidence="2">NRRL 20472</strain>
    </source>
</reference>
<dbReference type="GO" id="GO:0000981">
    <property type="term" value="F:DNA-binding transcription factor activity, RNA polymerase II-specific"/>
    <property type="evidence" value="ECO:0007669"/>
    <property type="project" value="InterPro"/>
</dbReference>
<dbReference type="InterPro" id="IPR014842">
    <property type="entry name" value="AFT"/>
</dbReference>
<dbReference type="GO" id="GO:0045944">
    <property type="term" value="P:positive regulation of transcription by RNA polymerase II"/>
    <property type="evidence" value="ECO:0007669"/>
    <property type="project" value="InterPro"/>
</dbReference>
<evidence type="ECO:0000256" key="1">
    <source>
        <dbReference type="SAM" id="Coils"/>
    </source>
</evidence>
<feature type="coiled-coil region" evidence="1">
    <location>
        <begin position="113"/>
        <end position="147"/>
    </location>
</feature>
<evidence type="ECO:0000313" key="3">
    <source>
        <dbReference type="Proteomes" id="UP000622797"/>
    </source>
</evidence>
<organism evidence="2 3">
    <name type="scientific">Fusarium sarcochroum</name>
    <dbReference type="NCBI Taxonomy" id="1208366"/>
    <lineage>
        <taxon>Eukaryota</taxon>
        <taxon>Fungi</taxon>
        <taxon>Dikarya</taxon>
        <taxon>Ascomycota</taxon>
        <taxon>Pezizomycotina</taxon>
        <taxon>Sordariomycetes</taxon>
        <taxon>Hypocreomycetidae</taxon>
        <taxon>Hypocreales</taxon>
        <taxon>Nectriaceae</taxon>
        <taxon>Fusarium</taxon>
        <taxon>Fusarium lateritium species complex</taxon>
    </lineage>
</organism>
<dbReference type="OrthoDB" id="4579506at2759"/>
<dbReference type="EMBL" id="JABEXW010000496">
    <property type="protein sequence ID" value="KAF4963094.1"/>
    <property type="molecule type" value="Genomic_DNA"/>
</dbReference>
<comment type="caution">
    <text evidence="2">The sequence shown here is derived from an EMBL/GenBank/DDBJ whole genome shotgun (WGS) entry which is preliminary data.</text>
</comment>
<proteinExistence type="predicted"/>
<dbReference type="Pfam" id="PF08731">
    <property type="entry name" value="AFT"/>
    <property type="match status" value="1"/>
</dbReference>